<dbReference type="Pfam" id="PF03466">
    <property type="entry name" value="LysR_substrate"/>
    <property type="match status" value="1"/>
</dbReference>
<evidence type="ECO:0000256" key="3">
    <source>
        <dbReference type="ARBA" id="ARBA00023125"/>
    </source>
</evidence>
<feature type="domain" description="HTH lysR-type" evidence="5">
    <location>
        <begin position="5"/>
        <end position="62"/>
    </location>
</feature>
<dbReference type="Gene3D" id="1.10.10.10">
    <property type="entry name" value="Winged helix-like DNA-binding domain superfamily/Winged helix DNA-binding domain"/>
    <property type="match status" value="1"/>
</dbReference>
<evidence type="ECO:0000313" key="6">
    <source>
        <dbReference type="EMBL" id="NII05404.1"/>
    </source>
</evidence>
<proteinExistence type="inferred from homology"/>
<protein>
    <submittedName>
        <fullName evidence="6">LysR family transcriptional regulator</fullName>
    </submittedName>
</protein>
<keyword evidence="7" id="KW-1185">Reference proteome</keyword>
<dbReference type="GO" id="GO:0006351">
    <property type="term" value="P:DNA-templated transcription"/>
    <property type="evidence" value="ECO:0007669"/>
    <property type="project" value="TreeGrafter"/>
</dbReference>
<name>A0A7X5ZH48_9GAMM</name>
<dbReference type="SUPFAM" id="SSF53850">
    <property type="entry name" value="Periplasmic binding protein-like II"/>
    <property type="match status" value="1"/>
</dbReference>
<reference evidence="6 7" key="1">
    <citation type="submission" date="2020-03" db="EMBL/GenBank/DDBJ databases">
        <authorList>
            <person name="Lai Q."/>
        </authorList>
    </citation>
    <scope>NUCLEOTIDE SEQUENCE [LARGE SCALE GENOMIC DNA]</scope>
    <source>
        <strain evidence="6 7">CCUG 25036</strain>
    </source>
</reference>
<dbReference type="GO" id="GO:0043565">
    <property type="term" value="F:sequence-specific DNA binding"/>
    <property type="evidence" value="ECO:0007669"/>
    <property type="project" value="TreeGrafter"/>
</dbReference>
<evidence type="ECO:0000259" key="5">
    <source>
        <dbReference type="PROSITE" id="PS50931"/>
    </source>
</evidence>
<dbReference type="GO" id="GO:0003700">
    <property type="term" value="F:DNA-binding transcription factor activity"/>
    <property type="evidence" value="ECO:0007669"/>
    <property type="project" value="InterPro"/>
</dbReference>
<dbReference type="PANTHER" id="PTHR30537">
    <property type="entry name" value="HTH-TYPE TRANSCRIPTIONAL REGULATOR"/>
    <property type="match status" value="1"/>
</dbReference>
<evidence type="ECO:0000256" key="4">
    <source>
        <dbReference type="ARBA" id="ARBA00023163"/>
    </source>
</evidence>
<dbReference type="InterPro" id="IPR005119">
    <property type="entry name" value="LysR_subst-bd"/>
</dbReference>
<comment type="caution">
    <text evidence="6">The sequence shown here is derived from an EMBL/GenBank/DDBJ whole genome shotgun (WGS) entry which is preliminary data.</text>
</comment>
<dbReference type="FunFam" id="1.10.10.10:FF:000001">
    <property type="entry name" value="LysR family transcriptional regulator"/>
    <property type="match status" value="1"/>
</dbReference>
<evidence type="ECO:0000256" key="2">
    <source>
        <dbReference type="ARBA" id="ARBA00023015"/>
    </source>
</evidence>
<dbReference type="EMBL" id="JAARLZ010000002">
    <property type="protein sequence ID" value="NII05404.1"/>
    <property type="molecule type" value="Genomic_DNA"/>
</dbReference>
<keyword evidence="3" id="KW-0238">DNA-binding</keyword>
<dbReference type="Gene3D" id="3.40.190.290">
    <property type="match status" value="1"/>
</dbReference>
<evidence type="ECO:0000313" key="7">
    <source>
        <dbReference type="Proteomes" id="UP000490980"/>
    </source>
</evidence>
<dbReference type="CDD" id="cd08422">
    <property type="entry name" value="PBP2_CrgA_like"/>
    <property type="match status" value="1"/>
</dbReference>
<dbReference type="InterPro" id="IPR000847">
    <property type="entry name" value="LysR_HTH_N"/>
</dbReference>
<dbReference type="RefSeq" id="WP_166946518.1">
    <property type="nucleotide sequence ID" value="NZ_CP077072.1"/>
</dbReference>
<sequence length="310" mass="33815">MDRINNLSDFFLFVQVVDAGGFSAAAGRMNTTRSLLSRRIIGLEKRLGVRLLHRNARQFAITAVGEEVYRHAALMCAAAMAAEQAATAAGSPNGLVRIEAQGWLAAIVSGWLPDFATTHPRIRLRIGSGRTDVSALLRQQLDVVLAERMTLPDSTDIVARDLGEMRMVTVASVDYLERHGAPADPWQLQDGQCLALATHEATVPWSFSGRPTWRPRARMTCGDTAALLSAVRSGLGIAQMPLPLCQDDLAEGRLRTLLETHEAAPLSLHALTMSGRVVTEATLHLIRFVQQRFASLARQSVPDHDVARRA</sequence>
<dbReference type="InterPro" id="IPR036388">
    <property type="entry name" value="WH-like_DNA-bd_sf"/>
</dbReference>
<dbReference type="InterPro" id="IPR036390">
    <property type="entry name" value="WH_DNA-bd_sf"/>
</dbReference>
<dbReference type="Pfam" id="PF00126">
    <property type="entry name" value="HTH_1"/>
    <property type="match status" value="1"/>
</dbReference>
<dbReference type="PROSITE" id="PS50931">
    <property type="entry name" value="HTH_LYSR"/>
    <property type="match status" value="1"/>
</dbReference>
<evidence type="ECO:0000256" key="1">
    <source>
        <dbReference type="ARBA" id="ARBA00009437"/>
    </source>
</evidence>
<dbReference type="Proteomes" id="UP000490980">
    <property type="component" value="Unassembled WGS sequence"/>
</dbReference>
<comment type="similarity">
    <text evidence="1">Belongs to the LysR transcriptional regulatory family.</text>
</comment>
<organism evidence="6 7">
    <name type="scientific">Luteibacter anthropi</name>
    <dbReference type="NCBI Taxonomy" id="564369"/>
    <lineage>
        <taxon>Bacteria</taxon>
        <taxon>Pseudomonadati</taxon>
        <taxon>Pseudomonadota</taxon>
        <taxon>Gammaproteobacteria</taxon>
        <taxon>Lysobacterales</taxon>
        <taxon>Rhodanobacteraceae</taxon>
        <taxon>Luteibacter</taxon>
    </lineage>
</organism>
<keyword evidence="4" id="KW-0804">Transcription</keyword>
<dbReference type="PANTHER" id="PTHR30537:SF31">
    <property type="entry name" value="TRANSCRIPTIONAL REGULATOR, LYSR FAMILY"/>
    <property type="match status" value="1"/>
</dbReference>
<dbReference type="InterPro" id="IPR058163">
    <property type="entry name" value="LysR-type_TF_proteobact-type"/>
</dbReference>
<gene>
    <name evidence="6" type="ORF">HBF25_03250</name>
</gene>
<dbReference type="AlphaFoldDB" id="A0A7X5ZH48"/>
<keyword evidence="2" id="KW-0805">Transcription regulation</keyword>
<dbReference type="SUPFAM" id="SSF46785">
    <property type="entry name" value="Winged helix' DNA-binding domain"/>
    <property type="match status" value="1"/>
</dbReference>
<accession>A0A7X5ZH48</accession>